<keyword evidence="3" id="KW-1133">Transmembrane helix</keyword>
<accession>A0AA35RTE5</accession>
<evidence type="ECO:0000313" key="5">
    <source>
        <dbReference type="Proteomes" id="UP001174909"/>
    </source>
</evidence>
<feature type="transmembrane region" description="Helical" evidence="3">
    <location>
        <begin position="215"/>
        <end position="235"/>
    </location>
</feature>
<organism evidence="4 5">
    <name type="scientific">Geodia barretti</name>
    <name type="common">Barrett's horny sponge</name>
    <dbReference type="NCBI Taxonomy" id="519541"/>
    <lineage>
        <taxon>Eukaryota</taxon>
        <taxon>Metazoa</taxon>
        <taxon>Porifera</taxon>
        <taxon>Demospongiae</taxon>
        <taxon>Heteroscleromorpha</taxon>
        <taxon>Tetractinellida</taxon>
        <taxon>Astrophorina</taxon>
        <taxon>Geodiidae</taxon>
        <taxon>Geodia</taxon>
    </lineage>
</organism>
<evidence type="ECO:0000256" key="3">
    <source>
        <dbReference type="SAM" id="Phobius"/>
    </source>
</evidence>
<name>A0AA35RTE5_GEOBA</name>
<proteinExistence type="predicted"/>
<sequence length="352" mass="40003">MATESSKLVRGTSSNKRSHFTRPSVNALRTESETSLSSTASLTPGSLYGRRETASELQDLLEALDNAREAVQAQLAAHEAESIRRRRQKPLIPHWVTKYLLLMTFLGQTICIALIAGIEELGKKSFANSTKRADIELTGNILLTTLQAAHLFLVLFVSFKVAKQVVHRTASGSLVAQSYLSTVLLFAGLYTLIYRLDPEGWKRVSEGNISSPILLFLRMLFFSVSTATLCGTSVIEPIQWYINLFVGLQMLTSFVYFTSIMSVALTRRRRSRFDTSPARSSRIMIRDRENGWIMRDLEMKLRCTTNSRDFKETLHMIRAKCDRNFIVLLYVYCHYKVLKFRLSYGNLIAFLQ</sequence>
<comment type="caution">
    <text evidence="4">The sequence shown here is derived from an EMBL/GenBank/DDBJ whole genome shotgun (WGS) entry which is preliminary data.</text>
</comment>
<keyword evidence="3" id="KW-0472">Membrane</keyword>
<feature type="transmembrane region" description="Helical" evidence="3">
    <location>
        <begin position="241"/>
        <end position="265"/>
    </location>
</feature>
<dbReference type="EMBL" id="CASHTH010001621">
    <property type="protein sequence ID" value="CAI8017384.1"/>
    <property type="molecule type" value="Genomic_DNA"/>
</dbReference>
<dbReference type="Proteomes" id="UP001174909">
    <property type="component" value="Unassembled WGS sequence"/>
</dbReference>
<reference evidence="4" key="1">
    <citation type="submission" date="2023-03" db="EMBL/GenBank/DDBJ databases">
        <authorList>
            <person name="Steffen K."/>
            <person name="Cardenas P."/>
        </authorList>
    </citation>
    <scope>NUCLEOTIDE SEQUENCE</scope>
</reference>
<feature type="compositionally biased region" description="Polar residues" evidence="2">
    <location>
        <begin position="1"/>
        <end position="15"/>
    </location>
</feature>
<evidence type="ECO:0000256" key="1">
    <source>
        <dbReference type="SAM" id="Coils"/>
    </source>
</evidence>
<feature type="transmembrane region" description="Helical" evidence="3">
    <location>
        <begin position="139"/>
        <end position="162"/>
    </location>
</feature>
<keyword evidence="5" id="KW-1185">Reference proteome</keyword>
<feature type="region of interest" description="Disordered" evidence="2">
    <location>
        <begin position="1"/>
        <end position="48"/>
    </location>
</feature>
<evidence type="ECO:0000313" key="4">
    <source>
        <dbReference type="EMBL" id="CAI8017384.1"/>
    </source>
</evidence>
<keyword evidence="3" id="KW-0812">Transmembrane</keyword>
<protein>
    <submittedName>
        <fullName evidence="4">Uncharacterized protein</fullName>
    </submittedName>
</protein>
<dbReference type="AlphaFoldDB" id="A0AA35RTE5"/>
<feature type="compositionally biased region" description="Low complexity" evidence="2">
    <location>
        <begin position="33"/>
        <end position="47"/>
    </location>
</feature>
<feature type="transmembrane region" description="Helical" evidence="3">
    <location>
        <begin position="174"/>
        <end position="194"/>
    </location>
</feature>
<feature type="non-terminal residue" evidence="4">
    <location>
        <position position="1"/>
    </location>
</feature>
<feature type="transmembrane region" description="Helical" evidence="3">
    <location>
        <begin position="99"/>
        <end position="118"/>
    </location>
</feature>
<evidence type="ECO:0000256" key="2">
    <source>
        <dbReference type="SAM" id="MobiDB-lite"/>
    </source>
</evidence>
<feature type="coiled-coil region" evidence="1">
    <location>
        <begin position="50"/>
        <end position="81"/>
    </location>
</feature>
<gene>
    <name evidence="4" type="ORF">GBAR_LOCUS10562</name>
</gene>
<keyword evidence="1" id="KW-0175">Coiled coil</keyword>